<keyword evidence="2" id="KW-1185">Reference proteome</keyword>
<organism evidence="1 2">
    <name type="scientific">Culex pipiens pipiens</name>
    <name type="common">Northern house mosquito</name>
    <dbReference type="NCBI Taxonomy" id="38569"/>
    <lineage>
        <taxon>Eukaryota</taxon>
        <taxon>Metazoa</taxon>
        <taxon>Ecdysozoa</taxon>
        <taxon>Arthropoda</taxon>
        <taxon>Hexapoda</taxon>
        <taxon>Insecta</taxon>
        <taxon>Pterygota</taxon>
        <taxon>Neoptera</taxon>
        <taxon>Endopterygota</taxon>
        <taxon>Diptera</taxon>
        <taxon>Nematocera</taxon>
        <taxon>Culicoidea</taxon>
        <taxon>Culicidae</taxon>
        <taxon>Culicinae</taxon>
        <taxon>Culicini</taxon>
        <taxon>Culex</taxon>
        <taxon>Culex</taxon>
    </lineage>
</organism>
<dbReference type="Proteomes" id="UP001562425">
    <property type="component" value="Unassembled WGS sequence"/>
</dbReference>
<evidence type="ECO:0000313" key="2">
    <source>
        <dbReference type="Proteomes" id="UP001562425"/>
    </source>
</evidence>
<gene>
    <name evidence="1" type="ORF">pipiens_018593</name>
</gene>
<comment type="caution">
    <text evidence="1">The sequence shown here is derived from an EMBL/GenBank/DDBJ whole genome shotgun (WGS) entry which is preliminary data.</text>
</comment>
<name>A0ABD1CB07_CULPP</name>
<evidence type="ECO:0000313" key="1">
    <source>
        <dbReference type="EMBL" id="KAL1373570.1"/>
    </source>
</evidence>
<dbReference type="AlphaFoldDB" id="A0ABD1CB07"/>
<sequence length="97" mass="11144">MTLLTAEIRKEFLPTGYEQILRLEAYFRLQGQNESFAKFYRDISALFRFVSPPMSEEEKRFIVKKNMNADYATVVTAARSATLAEMVDVCISYDDAA</sequence>
<evidence type="ECO:0008006" key="3">
    <source>
        <dbReference type="Google" id="ProtNLM"/>
    </source>
</evidence>
<accession>A0ABD1CB07</accession>
<proteinExistence type="predicted"/>
<reference evidence="1 2" key="1">
    <citation type="submission" date="2024-05" db="EMBL/GenBank/DDBJ databases">
        <title>Culex pipiens pipiens assembly and annotation.</title>
        <authorList>
            <person name="Alout H."/>
            <person name="Durand T."/>
        </authorList>
    </citation>
    <scope>NUCLEOTIDE SEQUENCE [LARGE SCALE GENOMIC DNA]</scope>
    <source>
        <strain evidence="1">HA-2024</strain>
        <tissue evidence="1">Whole body</tissue>
    </source>
</reference>
<protein>
    <recommendedName>
        <fullName evidence="3">Retrotransposon gag domain-containing protein</fullName>
    </recommendedName>
</protein>
<dbReference type="EMBL" id="JBEHCU010014238">
    <property type="protein sequence ID" value="KAL1373570.1"/>
    <property type="molecule type" value="Genomic_DNA"/>
</dbReference>